<keyword evidence="5" id="KW-1185">Reference proteome</keyword>
<dbReference type="RefSeq" id="XP_073391325.1">
    <property type="nucleotide sequence ID" value="XM_073535224.1"/>
</dbReference>
<reference evidence="4" key="3">
    <citation type="submission" date="2020-12" db="UniProtKB">
        <authorList>
            <consortium name="EnsemblPlants"/>
        </authorList>
    </citation>
    <scope>IDENTIFICATION</scope>
</reference>
<dbReference type="EnsemblPlants" id="Pp3c7_18650V3.2">
    <property type="protein sequence ID" value="Pp3c7_18650V3.2"/>
    <property type="gene ID" value="Pp3c7_18650"/>
</dbReference>
<protein>
    <submittedName>
        <fullName evidence="3 4">Uncharacterized protein</fullName>
    </submittedName>
</protein>
<accession>A0A2K1KC62</accession>
<dbReference type="RefSeq" id="XP_024381289.1">
    <property type="nucleotide sequence ID" value="XM_024525521.2"/>
</dbReference>
<dbReference type="Gramene" id="Pp3c7_18650V3.3">
    <property type="protein sequence ID" value="Pp3c7_18650V3.3"/>
    <property type="gene ID" value="Pp3c7_18650"/>
</dbReference>
<dbReference type="PANTHER" id="PTHR35712:SF1">
    <property type="entry name" value="MYOSIN HEAVY CHAIN-LIKE PROTEIN"/>
    <property type="match status" value="1"/>
</dbReference>
<dbReference type="PaxDb" id="3218-PP1S2_559V6.1"/>
<proteinExistence type="predicted"/>
<dbReference type="Gramene" id="Pp3c7_18650V3.4">
    <property type="protein sequence ID" value="Pp3c7_18650V3.4"/>
    <property type="gene ID" value="Pp3c7_18650"/>
</dbReference>
<dbReference type="KEGG" id="ppp:112285044"/>
<dbReference type="EnsemblPlants" id="Pp3c7_18650V3.4">
    <property type="protein sequence ID" value="Pp3c7_18650V3.4"/>
    <property type="gene ID" value="Pp3c7_18650"/>
</dbReference>
<feature type="coiled-coil region" evidence="1">
    <location>
        <begin position="256"/>
        <end position="322"/>
    </location>
</feature>
<dbReference type="RefSeq" id="XP_024381286.1">
    <property type="nucleotide sequence ID" value="XM_024525518.2"/>
</dbReference>
<evidence type="ECO:0000313" key="5">
    <source>
        <dbReference type="Proteomes" id="UP000006727"/>
    </source>
</evidence>
<dbReference type="PANTHER" id="PTHR35712">
    <property type="entry name" value="MYOSIN HEAVY CHAIN-LIKE PROTEIN"/>
    <property type="match status" value="1"/>
</dbReference>
<reference evidence="3 5" key="1">
    <citation type="journal article" date="2008" name="Science">
        <title>The Physcomitrella genome reveals evolutionary insights into the conquest of land by plants.</title>
        <authorList>
            <person name="Rensing S."/>
            <person name="Lang D."/>
            <person name="Zimmer A."/>
            <person name="Terry A."/>
            <person name="Salamov A."/>
            <person name="Shapiro H."/>
            <person name="Nishiyama T."/>
            <person name="Perroud P.-F."/>
            <person name="Lindquist E."/>
            <person name="Kamisugi Y."/>
            <person name="Tanahashi T."/>
            <person name="Sakakibara K."/>
            <person name="Fujita T."/>
            <person name="Oishi K."/>
            <person name="Shin-I T."/>
            <person name="Kuroki Y."/>
            <person name="Toyoda A."/>
            <person name="Suzuki Y."/>
            <person name="Hashimoto A."/>
            <person name="Yamaguchi K."/>
            <person name="Sugano A."/>
            <person name="Kohara Y."/>
            <person name="Fujiyama A."/>
            <person name="Anterola A."/>
            <person name="Aoki S."/>
            <person name="Ashton N."/>
            <person name="Barbazuk W.B."/>
            <person name="Barker E."/>
            <person name="Bennetzen J."/>
            <person name="Bezanilla M."/>
            <person name="Blankenship R."/>
            <person name="Cho S.H."/>
            <person name="Dutcher S."/>
            <person name="Estelle M."/>
            <person name="Fawcett J.A."/>
            <person name="Gundlach H."/>
            <person name="Hanada K."/>
            <person name="Heyl A."/>
            <person name="Hicks K.A."/>
            <person name="Hugh J."/>
            <person name="Lohr M."/>
            <person name="Mayer K."/>
            <person name="Melkozernov A."/>
            <person name="Murata T."/>
            <person name="Nelson D."/>
            <person name="Pils B."/>
            <person name="Prigge M."/>
            <person name="Reiss B."/>
            <person name="Renner T."/>
            <person name="Rombauts S."/>
            <person name="Rushton P."/>
            <person name="Sanderfoot A."/>
            <person name="Schween G."/>
            <person name="Shiu S.-H."/>
            <person name="Stueber K."/>
            <person name="Theodoulou F.L."/>
            <person name="Tu H."/>
            <person name="Van de Peer Y."/>
            <person name="Verrier P.J."/>
            <person name="Waters E."/>
            <person name="Wood A."/>
            <person name="Yang L."/>
            <person name="Cove D."/>
            <person name="Cuming A."/>
            <person name="Hasebe M."/>
            <person name="Lucas S."/>
            <person name="Mishler D.B."/>
            <person name="Reski R."/>
            <person name="Grigoriev I."/>
            <person name="Quatrano R.S."/>
            <person name="Boore J.L."/>
        </authorList>
    </citation>
    <scope>NUCLEOTIDE SEQUENCE [LARGE SCALE GENOMIC DNA]</scope>
    <source>
        <strain evidence="4 5">cv. Gransden 2004</strain>
    </source>
</reference>
<dbReference type="GeneID" id="112285044"/>
<dbReference type="AlphaFoldDB" id="A0A2K1KC62"/>
<dbReference type="Proteomes" id="UP000006727">
    <property type="component" value="Chromosome 7"/>
</dbReference>
<dbReference type="RefSeq" id="XP_073391324.1">
    <property type="nucleotide sequence ID" value="XM_073535223.1"/>
</dbReference>
<evidence type="ECO:0000313" key="3">
    <source>
        <dbReference type="EMBL" id="PNR51363.1"/>
    </source>
</evidence>
<name>A0A2K1KC62_PHYPA</name>
<dbReference type="RefSeq" id="XP_024381288.1">
    <property type="nucleotide sequence ID" value="XM_024525520.2"/>
</dbReference>
<dbReference type="RefSeq" id="XP_024381283.1">
    <property type="nucleotide sequence ID" value="XM_024525515.2"/>
</dbReference>
<dbReference type="RefSeq" id="XP_024381295.1">
    <property type="nucleotide sequence ID" value="XM_024525527.2"/>
</dbReference>
<evidence type="ECO:0000313" key="4">
    <source>
        <dbReference type="EnsemblPlants" id="Pp3c7_18650V3.1"/>
    </source>
</evidence>
<gene>
    <name evidence="4" type="primary">LOC112285044</name>
    <name evidence="3" type="ORF">PHYPA_010549</name>
</gene>
<dbReference type="EnsemblPlants" id="Pp3c7_18650V3.1">
    <property type="protein sequence ID" value="Pp3c7_18650V3.1"/>
    <property type="gene ID" value="Pp3c7_18650"/>
</dbReference>
<dbReference type="Gramene" id="Pp3c7_18650V3.2">
    <property type="protein sequence ID" value="Pp3c7_18650V3.2"/>
    <property type="gene ID" value="Pp3c7_18650"/>
</dbReference>
<dbReference type="FunCoup" id="A0A2K1KC62">
    <property type="interactions" value="1132"/>
</dbReference>
<dbReference type="EnsemblPlants" id="Pp3c7_18650V3.5">
    <property type="protein sequence ID" value="Pp3c7_18650V3.5"/>
    <property type="gene ID" value="Pp3c7_18650"/>
</dbReference>
<dbReference type="STRING" id="3218.A0A2K1KC62"/>
<organism evidence="3">
    <name type="scientific">Physcomitrium patens</name>
    <name type="common">Spreading-leaved earth moss</name>
    <name type="synonym">Physcomitrella patens</name>
    <dbReference type="NCBI Taxonomy" id="3218"/>
    <lineage>
        <taxon>Eukaryota</taxon>
        <taxon>Viridiplantae</taxon>
        <taxon>Streptophyta</taxon>
        <taxon>Embryophyta</taxon>
        <taxon>Bryophyta</taxon>
        <taxon>Bryophytina</taxon>
        <taxon>Bryopsida</taxon>
        <taxon>Funariidae</taxon>
        <taxon>Funariales</taxon>
        <taxon>Funariaceae</taxon>
        <taxon>Physcomitrium</taxon>
    </lineage>
</organism>
<feature type="region of interest" description="Disordered" evidence="2">
    <location>
        <begin position="591"/>
        <end position="623"/>
    </location>
</feature>
<dbReference type="OrthoDB" id="1719803at2759"/>
<evidence type="ECO:0000256" key="1">
    <source>
        <dbReference type="SAM" id="Coils"/>
    </source>
</evidence>
<dbReference type="RefSeq" id="XP_024381294.1">
    <property type="nucleotide sequence ID" value="XM_024525526.2"/>
</dbReference>
<sequence length="826" mass="92161">MENASGNAALMRRIVQLEKERDELQKDIETICLQQSGVAGSIDVNTRMQARRAANLEQELETYKEKTSLLTRENHGLQQELSEAYRLKTQITEAFKRAVEKNNQVEKDVKFYQSKVATAFAERDKALVEVERVKEVEKEMIAEVQQLNSRAEEAEKQLKEEEEQKLKLQHDYEVRTEQLDILHKVVDKFWELRGNVPVALDDGQPQDLQPLDKAQALILESDVQWTYGGSIQAAVEALQQELKVARTLAEENDILAKKEQARTNELDAQLALLQQEVKAAQAFAEERGLLAKEEQSRANDLDEQLKKLKEEVEATAHSLSEQAAGEASTYKVHMEKLQKFIVSKLFEIQNDHGDVRTRVDSLLKDEKQWIDSMVDKFEALLLELKARDVHPEIVDKYEERSPPQEEAPLPAAESAKPYVFKEAQTSNGLDELERTTVSLLNEHTPESVDNENLPSLDVSSVVASSLQAESEIIAGTHPVVENNNRIREEEPCSAVVSLSRSVTDMIQEDRKALAQALHEKVEALLLLSQQEERYYMESKTIQGLEFQIKDLNEKISQVTSEKVSALMEVAQLRQDCHRLEEREKELIRRLQQHRSTSAGGRLLPASWSEPNASQTRQEKPHAVTENQLQSYNIVPKPSLSTSGYLKSWLRGIDMSGPGGLRALSEPSKQSKSPATDEPADLAKLRVENAALQERVAGVQRLTASAHRLRMTLVKVSADSETEPSVASLNSFLKVVDGVKSEASHLRVALGCSLPVSVTPESPPQQSDADEGMSKTSVGEVHAAVDVATGAGIEMVELLLVACELQKGAIQGQINIVASQCEVPDGE</sequence>
<dbReference type="RefSeq" id="XP_024381285.1">
    <property type="nucleotide sequence ID" value="XM_024525517.2"/>
</dbReference>
<dbReference type="RefSeq" id="XP_024381284.1">
    <property type="nucleotide sequence ID" value="XM_024525516.2"/>
</dbReference>
<evidence type="ECO:0000256" key="2">
    <source>
        <dbReference type="SAM" id="MobiDB-lite"/>
    </source>
</evidence>
<dbReference type="RefSeq" id="XP_024381287.1">
    <property type="nucleotide sequence ID" value="XM_024525519.2"/>
</dbReference>
<dbReference type="Gramene" id="Pp3c7_18650V3.5">
    <property type="protein sequence ID" value="Pp3c7_18650V3.5"/>
    <property type="gene ID" value="Pp3c7_18650"/>
</dbReference>
<feature type="coiled-coil region" evidence="1">
    <location>
        <begin position="7"/>
        <end position="178"/>
    </location>
</feature>
<dbReference type="EMBL" id="ABEU02000007">
    <property type="protein sequence ID" value="PNR51363.1"/>
    <property type="molecule type" value="Genomic_DNA"/>
</dbReference>
<keyword evidence="1" id="KW-0175">Coiled coil</keyword>
<dbReference type="Gramene" id="Pp3c7_18650V3.1">
    <property type="protein sequence ID" value="Pp3c7_18650V3.1"/>
    <property type="gene ID" value="Pp3c7_18650"/>
</dbReference>
<feature type="region of interest" description="Disordered" evidence="2">
    <location>
        <begin position="659"/>
        <end position="679"/>
    </location>
</feature>
<feature type="region of interest" description="Disordered" evidence="2">
    <location>
        <begin position="756"/>
        <end position="776"/>
    </location>
</feature>
<reference evidence="3 5" key="2">
    <citation type="journal article" date="2018" name="Plant J.">
        <title>The Physcomitrella patens chromosome-scale assembly reveals moss genome structure and evolution.</title>
        <authorList>
            <person name="Lang D."/>
            <person name="Ullrich K.K."/>
            <person name="Murat F."/>
            <person name="Fuchs J."/>
            <person name="Jenkins J."/>
            <person name="Haas F.B."/>
            <person name="Piednoel M."/>
            <person name="Gundlach H."/>
            <person name="Van Bel M."/>
            <person name="Meyberg R."/>
            <person name="Vives C."/>
            <person name="Morata J."/>
            <person name="Symeonidi A."/>
            <person name="Hiss M."/>
            <person name="Muchero W."/>
            <person name="Kamisugi Y."/>
            <person name="Saleh O."/>
            <person name="Blanc G."/>
            <person name="Decker E.L."/>
            <person name="van Gessel N."/>
            <person name="Grimwood J."/>
            <person name="Hayes R.D."/>
            <person name="Graham S.W."/>
            <person name="Gunter L.E."/>
            <person name="McDaniel S.F."/>
            <person name="Hoernstein S.N.W."/>
            <person name="Larsson A."/>
            <person name="Li F.W."/>
            <person name="Perroud P.F."/>
            <person name="Phillips J."/>
            <person name="Ranjan P."/>
            <person name="Rokshar D.S."/>
            <person name="Rothfels C.J."/>
            <person name="Schneider L."/>
            <person name="Shu S."/>
            <person name="Stevenson D.W."/>
            <person name="Thummler F."/>
            <person name="Tillich M."/>
            <person name="Villarreal Aguilar J.C."/>
            <person name="Widiez T."/>
            <person name="Wong G.K."/>
            <person name="Wymore A."/>
            <person name="Zhang Y."/>
            <person name="Zimmer A.D."/>
            <person name="Quatrano R.S."/>
            <person name="Mayer K.F.X."/>
            <person name="Goodstein D."/>
            <person name="Casacuberta J.M."/>
            <person name="Vandepoele K."/>
            <person name="Reski R."/>
            <person name="Cuming A.C."/>
            <person name="Tuskan G.A."/>
            <person name="Maumus F."/>
            <person name="Salse J."/>
            <person name="Schmutz J."/>
            <person name="Rensing S.A."/>
        </authorList>
    </citation>
    <scope>NUCLEOTIDE SEQUENCE [LARGE SCALE GENOMIC DNA]</scope>
    <source>
        <strain evidence="4 5">cv. Gransden 2004</strain>
    </source>
</reference>
<dbReference type="RefSeq" id="XP_024381293.1">
    <property type="nucleotide sequence ID" value="XM_024525525.2"/>
</dbReference>
<dbReference type="EnsemblPlants" id="Pp3c7_18650V3.3">
    <property type="protein sequence ID" value="Pp3c7_18650V3.3"/>
    <property type="gene ID" value="Pp3c7_18650"/>
</dbReference>
<dbReference type="RefSeq" id="XP_024381291.1">
    <property type="nucleotide sequence ID" value="XM_024525523.2"/>
</dbReference>